<feature type="chain" id="PRO_5044802686" evidence="1">
    <location>
        <begin position="28"/>
        <end position="199"/>
    </location>
</feature>
<dbReference type="EMBL" id="CP145892">
    <property type="protein sequence ID" value="WWP21578.1"/>
    <property type="molecule type" value="Genomic_DNA"/>
</dbReference>
<gene>
    <name evidence="2" type="ORF">V6668_05140</name>
</gene>
<accession>A0ABD8AVX7</accession>
<reference evidence="2 3" key="1">
    <citation type="submission" date="2024-02" db="EMBL/GenBank/DDBJ databases">
        <title>Complete sequences of two Paenibacillus sp. strains and one Lysinibacillus strain isolated from the environment on STAA medium highlight biotechnological potential.</title>
        <authorList>
            <person name="Attere S.A."/>
            <person name="Piche L.C."/>
            <person name="Intertaglia L."/>
            <person name="Lami R."/>
            <person name="Charette S.J."/>
            <person name="Vincent A.T."/>
        </authorList>
    </citation>
    <scope>NUCLEOTIDE SEQUENCE [LARGE SCALE GENOMIC DNA]</scope>
    <source>
        <strain evidence="2 3">Y5S-7</strain>
    </source>
</reference>
<sequence length="199" mass="22247">MKKISMLLTLFLVSISISVLFTNSAHASTGEEDTALKIQNILDKYEVNEPFSDEDTQYLKENSALNNNITYIQNKGDVSVFSVSKKFFTGNNKTLALTGYVEYDNGFGKNSWNFYMDAWDTAGIKRNIRAEVKIDCVGIVNFETGAIGKIYNNTVSQTSSGKVDFLTLNKSDSFTGLPMFVYYYPKATFDGVDLAGEFR</sequence>
<dbReference type="Proteomes" id="UP001364764">
    <property type="component" value="Chromosome"/>
</dbReference>
<feature type="signal peptide" evidence="1">
    <location>
        <begin position="1"/>
        <end position="27"/>
    </location>
</feature>
<dbReference type="GeneID" id="93474827"/>
<protein>
    <submittedName>
        <fullName evidence="2">Uncharacterized protein</fullName>
    </submittedName>
</protein>
<organism evidence="2 3">
    <name type="scientific">Paenibacillus amylolyticus</name>
    <dbReference type="NCBI Taxonomy" id="1451"/>
    <lineage>
        <taxon>Bacteria</taxon>
        <taxon>Bacillati</taxon>
        <taxon>Bacillota</taxon>
        <taxon>Bacilli</taxon>
        <taxon>Bacillales</taxon>
        <taxon>Paenibacillaceae</taxon>
        <taxon>Paenibacillus</taxon>
    </lineage>
</organism>
<keyword evidence="1" id="KW-0732">Signal</keyword>
<evidence type="ECO:0000313" key="2">
    <source>
        <dbReference type="EMBL" id="WWP21578.1"/>
    </source>
</evidence>
<name>A0ABD8AVX7_PAEAM</name>
<dbReference type="RefSeq" id="WP_307539568.1">
    <property type="nucleotide sequence ID" value="NZ_CP145892.1"/>
</dbReference>
<proteinExistence type="predicted"/>
<evidence type="ECO:0000313" key="3">
    <source>
        <dbReference type="Proteomes" id="UP001364764"/>
    </source>
</evidence>
<evidence type="ECO:0000256" key="1">
    <source>
        <dbReference type="SAM" id="SignalP"/>
    </source>
</evidence>
<dbReference type="AlphaFoldDB" id="A0ABD8AVX7"/>